<keyword evidence="1" id="KW-0472">Membrane</keyword>
<keyword evidence="1" id="KW-0812">Transmembrane</keyword>
<keyword evidence="1" id="KW-1133">Transmembrane helix</keyword>
<feature type="transmembrane region" description="Helical" evidence="1">
    <location>
        <begin position="53"/>
        <end position="77"/>
    </location>
</feature>
<protein>
    <submittedName>
        <fullName evidence="2">Uncharacterized protein</fullName>
    </submittedName>
</protein>
<organism evidence="2 3">
    <name type="scientific">Rathayibacter iranicus</name>
    <dbReference type="NCBI Taxonomy" id="59737"/>
    <lineage>
        <taxon>Bacteria</taxon>
        <taxon>Bacillati</taxon>
        <taxon>Actinomycetota</taxon>
        <taxon>Actinomycetes</taxon>
        <taxon>Micrococcales</taxon>
        <taxon>Microbacteriaceae</taxon>
        <taxon>Rathayibacter</taxon>
    </lineage>
</organism>
<dbReference type="AlphaFoldDB" id="A0AAD1ELJ3"/>
<dbReference type="Proteomes" id="UP000283946">
    <property type="component" value="Chromosome"/>
</dbReference>
<reference evidence="2 3" key="1">
    <citation type="submission" date="2018-03" db="EMBL/GenBank/DDBJ databases">
        <title>Bacteriophage NCPPB3778 and a type I-E CRISPR drive the evolution of the US Biological Select Agent, Rathayibacter toxicus.</title>
        <authorList>
            <person name="Davis E.W.II."/>
            <person name="Tabima J.F."/>
            <person name="Weisberg A.J."/>
            <person name="Dantas Lopes L."/>
            <person name="Wiseman M.S."/>
            <person name="Wiseman M.S."/>
            <person name="Pupko T."/>
            <person name="Belcher M.S."/>
            <person name="Sechler A.J."/>
            <person name="Tancos M.A."/>
            <person name="Schroeder B.K."/>
            <person name="Murray T.D."/>
            <person name="Luster D.G."/>
            <person name="Schneider W.L."/>
            <person name="Rogers E."/>
            <person name="Andreote F.D."/>
            <person name="Grunwald N.J."/>
            <person name="Putnam M.L."/>
            <person name="Chang J.H."/>
        </authorList>
    </citation>
    <scope>NUCLEOTIDE SEQUENCE [LARGE SCALE GENOMIC DNA]</scope>
    <source>
        <strain evidence="2 3">NCCPB 2253</strain>
    </source>
</reference>
<proteinExistence type="predicted"/>
<evidence type="ECO:0000256" key="1">
    <source>
        <dbReference type="SAM" id="Phobius"/>
    </source>
</evidence>
<evidence type="ECO:0000313" key="3">
    <source>
        <dbReference type="Proteomes" id="UP000283946"/>
    </source>
</evidence>
<evidence type="ECO:0000313" key="2">
    <source>
        <dbReference type="EMBL" id="AZZ54720.1"/>
    </source>
</evidence>
<dbReference type="KEGG" id="ria:C7V51_01580"/>
<sequence>MSRQSLHREDCYARGVWSVAVRRPHVRFTRAGQHADMITPPTRTSRWPARLGAALSLVLVAGGIHLASGVGVTSAAADISSPLMIPIRGGTAAVDPETLAVTFVPTSGPPVVWSAPTPSDLGHPMPPMVGGEGTLSWGYANSDLRVSVSEQDGRLGIELDSPTNRTISWPVTATEPTTQSIEFPNGEGQSIPVDDKFWWSGDAHLTNDPWNMTDNFTMPFWGTTLAGAGVSYIVDADTDIGTQVAFAPKNDRLTASAEHSFDSTLQTSTFRVAMAATDGNPVAAAQDYRRLLLSRGGITTLDEKIAKNPETQKLIGAFHGYLWGDGDDPKIVGRLQELGIRNAWLGYNTDVASMSPETVQAVKDAGYLAAPYDSWENAQDPASSDSSTSVWPGDIWPKGCATDAAGNPLVGFGGRGCTLSTSAMATAEAEKGVLTDRVGKLSANGVNSYFLDVDATGDLARDFTPDHPQTQAEDRQNRIDRLSKLSAGGFSDGKPLVVGSEKAEWWANPGLSFSHGSSTALSNAIWMLQKDKKQWGTYWPAERPTFFFKPVKLSDSLAKEMVDPRFRVPLYETVLHDSVVSTDRWEMGLYKFQGLENERILVNLLNNTPAMLSLDHRLLDEHGQQIAAMQAFFTVLQDAAGTDPMTSFERLSPDVQRTTFGDEDAPPSLTVTANFGTTDSPEAPAGCAVATRGDQTPQTFCPSSQAN</sequence>
<dbReference type="EMBL" id="CP028130">
    <property type="protein sequence ID" value="AZZ54720.1"/>
    <property type="molecule type" value="Genomic_DNA"/>
</dbReference>
<name>A0AAD1ELJ3_9MICO</name>
<dbReference type="Pfam" id="PF11308">
    <property type="entry name" value="Glyco_hydro_129"/>
    <property type="match status" value="1"/>
</dbReference>
<dbReference type="InterPro" id="IPR021459">
    <property type="entry name" value="GH101-related"/>
</dbReference>
<accession>A0AAD1ELJ3</accession>
<gene>
    <name evidence="2" type="ORF">C7V51_01580</name>
</gene>